<sequence>MVQHENAVWNVIEGQNQHQIQTFIARSRSELKNTIVRNGQSLPEMRRLYFLLGEKNEEFTLIAVIMEIIIEQASVIQWNERLMDVSMNYQCISK</sequence>
<comment type="caution">
    <text evidence="1">The sequence shown here is derived from an EMBL/GenBank/DDBJ whole genome shotgun (WGS) entry which is preliminary data.</text>
</comment>
<reference evidence="1 2" key="1">
    <citation type="journal article" date="2019" name="Sci. Rep.">
        <title>Orb-weaving spider Araneus ventricosus genome elucidates the spidroin gene catalogue.</title>
        <authorList>
            <person name="Kono N."/>
            <person name="Nakamura H."/>
            <person name="Ohtoshi R."/>
            <person name="Moran D.A.P."/>
            <person name="Shinohara A."/>
            <person name="Yoshida Y."/>
            <person name="Fujiwara M."/>
            <person name="Mori M."/>
            <person name="Tomita M."/>
            <person name="Arakawa K."/>
        </authorList>
    </citation>
    <scope>NUCLEOTIDE SEQUENCE [LARGE SCALE GENOMIC DNA]</scope>
</reference>
<proteinExistence type="predicted"/>
<accession>A0A4Y2VDJ1</accession>
<organism evidence="1 2">
    <name type="scientific">Araneus ventricosus</name>
    <name type="common">Orbweaver spider</name>
    <name type="synonym">Epeira ventricosa</name>
    <dbReference type="NCBI Taxonomy" id="182803"/>
    <lineage>
        <taxon>Eukaryota</taxon>
        <taxon>Metazoa</taxon>
        <taxon>Ecdysozoa</taxon>
        <taxon>Arthropoda</taxon>
        <taxon>Chelicerata</taxon>
        <taxon>Arachnida</taxon>
        <taxon>Araneae</taxon>
        <taxon>Araneomorphae</taxon>
        <taxon>Entelegynae</taxon>
        <taxon>Araneoidea</taxon>
        <taxon>Araneidae</taxon>
        <taxon>Araneus</taxon>
    </lineage>
</organism>
<dbReference type="AlphaFoldDB" id="A0A4Y2VDJ1"/>
<name>A0A4Y2VDJ1_ARAVE</name>
<keyword evidence="2" id="KW-1185">Reference proteome</keyword>
<gene>
    <name evidence="1" type="ORF">AVEN_52093_1</name>
</gene>
<dbReference type="EMBL" id="BGPR01045736">
    <property type="protein sequence ID" value="GBO22661.1"/>
    <property type="molecule type" value="Genomic_DNA"/>
</dbReference>
<evidence type="ECO:0000313" key="2">
    <source>
        <dbReference type="Proteomes" id="UP000499080"/>
    </source>
</evidence>
<dbReference type="Proteomes" id="UP000499080">
    <property type="component" value="Unassembled WGS sequence"/>
</dbReference>
<protein>
    <submittedName>
        <fullName evidence="1">Uncharacterized protein</fullName>
    </submittedName>
</protein>
<evidence type="ECO:0000313" key="1">
    <source>
        <dbReference type="EMBL" id="GBO22661.1"/>
    </source>
</evidence>